<dbReference type="Gene3D" id="1.25.40.10">
    <property type="entry name" value="Tetratricopeptide repeat domain"/>
    <property type="match status" value="1"/>
</dbReference>
<dbReference type="GO" id="GO:0005634">
    <property type="term" value="C:nucleus"/>
    <property type="evidence" value="ECO:0007669"/>
    <property type="project" value="TreeGrafter"/>
</dbReference>
<keyword evidence="2" id="KW-1185">Reference proteome</keyword>
<evidence type="ECO:0000313" key="1">
    <source>
        <dbReference type="EMBL" id="RXM91180.1"/>
    </source>
</evidence>
<dbReference type="GO" id="GO:0032259">
    <property type="term" value="P:methylation"/>
    <property type="evidence" value="ECO:0007669"/>
    <property type="project" value="UniProtKB-KW"/>
</dbReference>
<accession>A0A444USP1</accession>
<dbReference type="EMBL" id="SCEB01009958">
    <property type="protein sequence ID" value="RXM91180.1"/>
    <property type="molecule type" value="Genomic_DNA"/>
</dbReference>
<dbReference type="Proteomes" id="UP000289886">
    <property type="component" value="Unassembled WGS sequence"/>
</dbReference>
<dbReference type="GO" id="GO:0008168">
    <property type="term" value="F:methyltransferase activity"/>
    <property type="evidence" value="ECO:0007669"/>
    <property type="project" value="UniProtKB-KW"/>
</dbReference>
<reference evidence="1 2" key="1">
    <citation type="submission" date="2019-01" db="EMBL/GenBank/DDBJ databases">
        <title>Draft Genome and Complete Hox-Cluster Characterization of the Sterlet Sturgeon (Acipenser ruthenus).</title>
        <authorList>
            <person name="Wei Q."/>
        </authorList>
    </citation>
    <scope>NUCLEOTIDE SEQUENCE [LARGE SCALE GENOMIC DNA]</scope>
    <source>
        <strain evidence="1">WHYD16114868_AA</strain>
        <tissue evidence="1">Blood</tissue>
    </source>
</reference>
<name>A0A444USP1_ACIRT</name>
<dbReference type="AlphaFoldDB" id="A0A444USP1"/>
<dbReference type="PANTHER" id="PTHR12197:SF184">
    <property type="entry name" value="HISTONE-LYSINE N-METHYLTRANSFERASE SMYD1"/>
    <property type="match status" value="1"/>
</dbReference>
<dbReference type="PANTHER" id="PTHR12197">
    <property type="entry name" value="HISTONE-LYSINE N-METHYLTRANSFERASE SMYD"/>
    <property type="match status" value="1"/>
</dbReference>
<sequence length="171" mass="19269">MEAVKEEEGNKPSAEVVKEVITFSTDTLQKIEKSRSEGNYHEVVKYCRECLKRQEPVLAETNIHMLRVLSIASEVLSYLQSFHEASDYSNKMVQGYLKLYHPNNAQLGMATMRAGVTHWHAGLIEVAHGMICKAYAILMVTHGPTHPITKDLEVGEPRSANWHYTTGSPQE</sequence>
<evidence type="ECO:0000313" key="2">
    <source>
        <dbReference type="Proteomes" id="UP000289886"/>
    </source>
</evidence>
<organism evidence="1 2">
    <name type="scientific">Acipenser ruthenus</name>
    <name type="common">Sterlet sturgeon</name>
    <dbReference type="NCBI Taxonomy" id="7906"/>
    <lineage>
        <taxon>Eukaryota</taxon>
        <taxon>Metazoa</taxon>
        <taxon>Chordata</taxon>
        <taxon>Craniata</taxon>
        <taxon>Vertebrata</taxon>
        <taxon>Euteleostomi</taxon>
        <taxon>Actinopterygii</taxon>
        <taxon>Chondrostei</taxon>
        <taxon>Acipenseriformes</taxon>
        <taxon>Acipenseridae</taxon>
        <taxon>Acipenser</taxon>
    </lineage>
</organism>
<dbReference type="FunFam" id="1.25.40.10:FF:000132">
    <property type="entry name" value="Histone-lysine N-methyltransferase SMYD1 isoform 1"/>
    <property type="match status" value="1"/>
</dbReference>
<proteinExistence type="predicted"/>
<keyword evidence="1" id="KW-0489">Methyltransferase</keyword>
<comment type="caution">
    <text evidence="1">The sequence shown here is derived from an EMBL/GenBank/DDBJ whole genome shotgun (WGS) entry which is preliminary data.</text>
</comment>
<gene>
    <name evidence="1" type="ORF">EOD39_21444</name>
</gene>
<dbReference type="InterPro" id="IPR011990">
    <property type="entry name" value="TPR-like_helical_dom_sf"/>
</dbReference>
<protein>
    <submittedName>
        <fullName evidence="1">Histone-lysine N-methyltransferase SMYD1</fullName>
    </submittedName>
</protein>
<keyword evidence="1" id="KW-0808">Transferase</keyword>
<dbReference type="Gene3D" id="1.25.40.970">
    <property type="match status" value="1"/>
</dbReference>
<dbReference type="InterPro" id="IPR050869">
    <property type="entry name" value="H3K4_H4K5_MeTrfase"/>
</dbReference>